<dbReference type="InParanoid" id="A0A2P5ECX6"/>
<reference evidence="4" key="1">
    <citation type="submission" date="2016-06" db="EMBL/GenBank/DDBJ databases">
        <title>Parallel loss of symbiosis genes in relatives of nitrogen-fixing non-legume Parasponia.</title>
        <authorList>
            <person name="Van Velzen R."/>
            <person name="Holmer R."/>
            <person name="Bu F."/>
            <person name="Rutten L."/>
            <person name="Van Zeijl A."/>
            <person name="Liu W."/>
            <person name="Santuari L."/>
            <person name="Cao Q."/>
            <person name="Sharma T."/>
            <person name="Shen D."/>
            <person name="Roswanjaya Y."/>
            <person name="Wardhani T."/>
            <person name="Kalhor M.S."/>
            <person name="Jansen J."/>
            <person name="Van den Hoogen J."/>
            <person name="Gungor B."/>
            <person name="Hartog M."/>
            <person name="Hontelez J."/>
            <person name="Verver J."/>
            <person name="Yang W.-C."/>
            <person name="Schijlen E."/>
            <person name="Repin R."/>
            <person name="Schilthuizen M."/>
            <person name="Schranz E."/>
            <person name="Heidstra R."/>
            <person name="Miyata K."/>
            <person name="Fedorova E."/>
            <person name="Kohlen W."/>
            <person name="Bisseling T."/>
            <person name="Smit S."/>
            <person name="Geurts R."/>
        </authorList>
    </citation>
    <scope>NUCLEOTIDE SEQUENCE [LARGE SCALE GENOMIC DNA]</scope>
    <source>
        <strain evidence="4">cv. RG33-2</strain>
    </source>
</reference>
<name>A0A2P5ECX6_TREOI</name>
<dbReference type="GO" id="GO:0035251">
    <property type="term" value="F:UDP-glucosyltransferase activity"/>
    <property type="evidence" value="ECO:0007669"/>
    <property type="project" value="InterPro"/>
</dbReference>
<evidence type="ECO:0000313" key="3">
    <source>
        <dbReference type="EMBL" id="PON83370.1"/>
    </source>
</evidence>
<dbReference type="PANTHER" id="PTHR48048">
    <property type="entry name" value="GLYCOSYLTRANSFERASE"/>
    <property type="match status" value="1"/>
</dbReference>
<dbReference type="EMBL" id="JXTC01000179">
    <property type="protein sequence ID" value="PON83370.1"/>
    <property type="molecule type" value="Genomic_DNA"/>
</dbReference>
<proteinExistence type="inferred from homology"/>
<protein>
    <submittedName>
        <fullName evidence="3">UDP-glucuronosyl/UDP-glucosyltransferase</fullName>
    </submittedName>
</protein>
<accession>A0A2P5ECX6</accession>
<evidence type="ECO:0000313" key="4">
    <source>
        <dbReference type="Proteomes" id="UP000237000"/>
    </source>
</evidence>
<dbReference type="OrthoDB" id="1191534at2759"/>
<keyword evidence="3" id="KW-0808">Transferase</keyword>
<dbReference type="Gene3D" id="3.40.50.2000">
    <property type="entry name" value="Glycogen Phosphorylase B"/>
    <property type="match status" value="2"/>
</dbReference>
<comment type="similarity">
    <text evidence="1">Belongs to the UDP-glycosyltransferase family.</text>
</comment>
<keyword evidence="2" id="KW-0328">Glycosyltransferase</keyword>
<comment type="caution">
    <text evidence="3">The sequence shown here is derived from an EMBL/GenBank/DDBJ whole genome shotgun (WGS) entry which is preliminary data.</text>
</comment>
<dbReference type="InterPro" id="IPR050481">
    <property type="entry name" value="UDP-glycosyltransf_plant"/>
</dbReference>
<keyword evidence="4" id="KW-1185">Reference proteome</keyword>
<dbReference type="STRING" id="63057.A0A2P5ECX6"/>
<evidence type="ECO:0000256" key="2">
    <source>
        <dbReference type="ARBA" id="ARBA00022676"/>
    </source>
</evidence>
<sequence>MATSSLLDPNLNSLLPVGFLERTKERGLVVKNWAPQIEVLSHDSVAWPLYMEQRLSRMVLVEELKLALPMNESENGFVNASKV</sequence>
<organism evidence="3 4">
    <name type="scientific">Trema orientale</name>
    <name type="common">Charcoal tree</name>
    <name type="synonym">Celtis orientalis</name>
    <dbReference type="NCBI Taxonomy" id="63057"/>
    <lineage>
        <taxon>Eukaryota</taxon>
        <taxon>Viridiplantae</taxon>
        <taxon>Streptophyta</taxon>
        <taxon>Embryophyta</taxon>
        <taxon>Tracheophyta</taxon>
        <taxon>Spermatophyta</taxon>
        <taxon>Magnoliopsida</taxon>
        <taxon>eudicotyledons</taxon>
        <taxon>Gunneridae</taxon>
        <taxon>Pentapetalae</taxon>
        <taxon>rosids</taxon>
        <taxon>fabids</taxon>
        <taxon>Rosales</taxon>
        <taxon>Cannabaceae</taxon>
        <taxon>Trema</taxon>
    </lineage>
</organism>
<gene>
    <name evidence="3" type="ORF">TorRG33x02_207850</name>
</gene>
<dbReference type="SUPFAM" id="SSF53756">
    <property type="entry name" value="UDP-Glycosyltransferase/glycogen phosphorylase"/>
    <property type="match status" value="1"/>
</dbReference>
<dbReference type="Proteomes" id="UP000237000">
    <property type="component" value="Unassembled WGS sequence"/>
</dbReference>
<evidence type="ECO:0000256" key="1">
    <source>
        <dbReference type="ARBA" id="ARBA00009995"/>
    </source>
</evidence>
<dbReference type="AlphaFoldDB" id="A0A2P5ECX6"/>
<dbReference type="PANTHER" id="PTHR48048:SF30">
    <property type="entry name" value="GLYCOSYLTRANSFERASE"/>
    <property type="match status" value="1"/>
</dbReference>